<feature type="transmembrane region" description="Helical" evidence="1">
    <location>
        <begin position="191"/>
        <end position="211"/>
    </location>
</feature>
<protein>
    <submittedName>
        <fullName evidence="2">Transmembrane protein 128</fullName>
    </submittedName>
</protein>
<feature type="transmembrane region" description="Helical" evidence="1">
    <location>
        <begin position="94"/>
        <end position="112"/>
    </location>
</feature>
<dbReference type="PANTHER" id="PTHR31134:SF1">
    <property type="entry name" value="TRANSMEMBRANE PROTEIN 128"/>
    <property type="match status" value="1"/>
</dbReference>
<keyword evidence="1" id="KW-0472">Membrane</keyword>
<dbReference type="PANTHER" id="PTHR31134">
    <property type="entry name" value="TRANSMEMBRANE PROTEIN 128"/>
    <property type="match status" value="1"/>
</dbReference>
<dbReference type="Proteomes" id="UP000694569">
    <property type="component" value="Unplaced"/>
</dbReference>
<dbReference type="GeneTree" id="ENSGT00390000012901"/>
<feature type="transmembrane region" description="Helical" evidence="1">
    <location>
        <begin position="162"/>
        <end position="185"/>
    </location>
</feature>
<feature type="transmembrane region" description="Helical" evidence="1">
    <location>
        <begin position="23"/>
        <end position="43"/>
    </location>
</feature>
<evidence type="ECO:0000313" key="2">
    <source>
        <dbReference type="Ensembl" id="ENSLLEP00000003485.1"/>
    </source>
</evidence>
<keyword evidence="1" id="KW-1133">Transmembrane helix</keyword>
<dbReference type="InterPro" id="IPR033579">
    <property type="entry name" value="TMEM128"/>
</dbReference>
<gene>
    <name evidence="2" type="primary">TMEM128</name>
</gene>
<feature type="transmembrane region" description="Helical" evidence="1">
    <location>
        <begin position="127"/>
        <end position="150"/>
    </location>
</feature>
<dbReference type="Ensembl" id="ENSLLET00000003649.1">
    <property type="protein sequence ID" value="ENSLLEP00000003485.1"/>
    <property type="gene ID" value="ENSLLEG00000002246.1"/>
</dbReference>
<accession>A0A8C5LUP8</accession>
<dbReference type="Pfam" id="PF20479">
    <property type="entry name" value="TMEM128"/>
    <property type="match status" value="1"/>
</dbReference>
<dbReference type="AlphaFoldDB" id="A0A8C5LUP8"/>
<reference evidence="2" key="2">
    <citation type="submission" date="2025-09" db="UniProtKB">
        <authorList>
            <consortium name="Ensembl"/>
        </authorList>
    </citation>
    <scope>IDENTIFICATION</scope>
</reference>
<keyword evidence="1" id="KW-0812">Transmembrane</keyword>
<evidence type="ECO:0000256" key="1">
    <source>
        <dbReference type="SAM" id="Phobius"/>
    </source>
</evidence>
<sequence>MFGLYELCGCMLRLDTGAPNTRVNPTLIGVAMVTLVGVAAALLPPSQSNMAALLEDKELEGMRRRFQLQAEALLQESDPSEDEEKKKEKPLPRLNVHSVFWILAACSLTYYVDFLHVVQDVLQEGCWWFYTGSLMLAASLSVALYCMVYLEWHCGISDYDTQYPALAPIAITTFIATAVCYNVSLWSTWSFFTPVLLFTQFMGVVMLISLLG</sequence>
<reference evidence="2" key="1">
    <citation type="submission" date="2025-08" db="UniProtKB">
        <authorList>
            <consortium name="Ensembl"/>
        </authorList>
    </citation>
    <scope>IDENTIFICATION</scope>
</reference>
<dbReference type="OrthoDB" id="58903at2759"/>
<keyword evidence="3" id="KW-1185">Reference proteome</keyword>
<evidence type="ECO:0000313" key="3">
    <source>
        <dbReference type="Proteomes" id="UP000694569"/>
    </source>
</evidence>
<organism evidence="2 3">
    <name type="scientific">Leptobrachium leishanense</name>
    <name type="common">Leishan spiny toad</name>
    <dbReference type="NCBI Taxonomy" id="445787"/>
    <lineage>
        <taxon>Eukaryota</taxon>
        <taxon>Metazoa</taxon>
        <taxon>Chordata</taxon>
        <taxon>Craniata</taxon>
        <taxon>Vertebrata</taxon>
        <taxon>Euteleostomi</taxon>
        <taxon>Amphibia</taxon>
        <taxon>Batrachia</taxon>
        <taxon>Anura</taxon>
        <taxon>Pelobatoidea</taxon>
        <taxon>Megophryidae</taxon>
        <taxon>Leptobrachium</taxon>
    </lineage>
</organism>
<name>A0A8C5LUP8_9ANUR</name>
<proteinExistence type="predicted"/>